<keyword evidence="3" id="KW-1185">Reference proteome</keyword>
<dbReference type="InterPro" id="IPR047658">
    <property type="entry name" value="IS4-like_transpos"/>
</dbReference>
<dbReference type="Proteomes" id="UP001231616">
    <property type="component" value="Unassembled WGS sequence"/>
</dbReference>
<dbReference type="EMBL" id="JAUZVZ010000058">
    <property type="protein sequence ID" value="MDP4537990.1"/>
    <property type="molecule type" value="Genomic_DNA"/>
</dbReference>
<sequence>MNVKTMLAHFLSFVTPERMHKTRFSSLFSATQSLLQHQRCTVTAIGRGIDSDTCEKHSIKRADRLLSNNKLLAEMPCIYALMTRAILANSKHPIILVDWSNADTKKQNHILRASLALEGRSLTLLQMVAPTDDYNSPRVHSQFLKRLKLMLPDDCKPVIVTDAGFKVPWFKEVRKSGWHFIGRVRGNQHVKLPEHDEFISVQELYKKARCNPNHLGRIELTKAKRYQAQAVLVGTGWKLRKRDKKRKYKEPWLLVSSLPKCLNYADKIATCYGKRMQIEASFRDQKSGTYGLGSNAHGTTEPTRLELLILLAALANWLHYMLGVATEMAGLHRQFQANTVRDRRVLSFNYLGMRQCKFERLRLSAAQIAAAIEQIMLWVAELDWAVIKLEKS</sequence>
<organism evidence="2 3">
    <name type="scientific">Alkalimonas collagenimarina</name>
    <dbReference type="NCBI Taxonomy" id="400390"/>
    <lineage>
        <taxon>Bacteria</taxon>
        <taxon>Pseudomonadati</taxon>
        <taxon>Pseudomonadota</taxon>
        <taxon>Gammaproteobacteria</taxon>
        <taxon>Alkalimonas</taxon>
    </lineage>
</organism>
<reference evidence="2 3" key="1">
    <citation type="submission" date="2023-08" db="EMBL/GenBank/DDBJ databases">
        <authorList>
            <person name="Joshi A."/>
            <person name="Thite S."/>
        </authorList>
    </citation>
    <scope>NUCLEOTIDE SEQUENCE [LARGE SCALE GENOMIC DNA]</scope>
    <source>
        <strain evidence="2 3">AC40</strain>
    </source>
</reference>
<dbReference type="RefSeq" id="WP_305895225.1">
    <property type="nucleotide sequence ID" value="NZ_JAUZVZ010000058.1"/>
</dbReference>
<dbReference type="NCBIfam" id="NF033591">
    <property type="entry name" value="transpos_IS4_2"/>
    <property type="match status" value="1"/>
</dbReference>
<accession>A0ABT9H3T8</accession>
<dbReference type="Pfam" id="PF01609">
    <property type="entry name" value="DDE_Tnp_1"/>
    <property type="match status" value="1"/>
</dbReference>
<gene>
    <name evidence="2" type="ORF">Q3O60_17565</name>
</gene>
<feature type="domain" description="Transposase IS4-like" evidence="1">
    <location>
        <begin position="91"/>
        <end position="314"/>
    </location>
</feature>
<evidence type="ECO:0000313" key="2">
    <source>
        <dbReference type="EMBL" id="MDP4537990.1"/>
    </source>
</evidence>
<evidence type="ECO:0000313" key="3">
    <source>
        <dbReference type="Proteomes" id="UP001231616"/>
    </source>
</evidence>
<dbReference type="PANTHER" id="PTHR35404">
    <property type="entry name" value="TRANSPOSASE OF TN10"/>
    <property type="match status" value="1"/>
</dbReference>
<evidence type="ECO:0000259" key="1">
    <source>
        <dbReference type="Pfam" id="PF01609"/>
    </source>
</evidence>
<dbReference type="InterPro" id="IPR002559">
    <property type="entry name" value="Transposase_11"/>
</dbReference>
<proteinExistence type="predicted"/>
<dbReference type="InterPro" id="IPR012337">
    <property type="entry name" value="RNaseH-like_sf"/>
</dbReference>
<comment type="caution">
    <text evidence="2">The sequence shown here is derived from an EMBL/GenBank/DDBJ whole genome shotgun (WGS) entry which is preliminary data.</text>
</comment>
<protein>
    <submittedName>
        <fullName evidence="2">IS4 family transposase</fullName>
    </submittedName>
</protein>
<name>A0ABT9H3T8_9GAMM</name>
<dbReference type="SUPFAM" id="SSF53098">
    <property type="entry name" value="Ribonuclease H-like"/>
    <property type="match status" value="1"/>
</dbReference>
<dbReference type="PANTHER" id="PTHR35404:SF8">
    <property type="entry name" value="TRANSPOSASE OF TN10"/>
    <property type="match status" value="1"/>
</dbReference>